<gene>
    <name evidence="1" type="ORF">NCTC11391_00556</name>
</gene>
<sequence>MDNPKFEFYPRPNGHNEFMEFYHSLPSKDQEKLMALISMVQDKGLLVAQRMEWVKNWTRKSLKFALNLPQISRELYIFIYQVIALS</sequence>
<evidence type="ECO:0000313" key="1">
    <source>
        <dbReference type="EMBL" id="SUN35529.1"/>
    </source>
</evidence>
<reference evidence="1 2" key="1">
    <citation type="submission" date="2018-06" db="EMBL/GenBank/DDBJ databases">
        <authorList>
            <consortium name="Pathogen Informatics"/>
            <person name="Doyle S."/>
        </authorList>
    </citation>
    <scope>NUCLEOTIDE SEQUENCE [LARGE SCALE GENOMIC DNA]</scope>
    <source>
        <strain evidence="2">NCTC 11391</strain>
    </source>
</reference>
<protein>
    <submittedName>
        <fullName evidence="1">Uncharacterized protein</fullName>
    </submittedName>
</protein>
<name>A0A380JCK2_STRDO</name>
<keyword evidence="2" id="KW-1185">Reference proteome</keyword>
<organism evidence="1 2">
    <name type="scientific">Streptococcus downei MFe28</name>
    <dbReference type="NCBI Taxonomy" id="764290"/>
    <lineage>
        <taxon>Bacteria</taxon>
        <taxon>Bacillati</taxon>
        <taxon>Bacillota</taxon>
        <taxon>Bacilli</taxon>
        <taxon>Lactobacillales</taxon>
        <taxon>Streptococcaceae</taxon>
        <taxon>Streptococcus</taxon>
    </lineage>
</organism>
<accession>A0A380JCK2</accession>
<dbReference type="AlphaFoldDB" id="A0A380JCK2"/>
<dbReference type="Proteomes" id="UP000254082">
    <property type="component" value="Unassembled WGS sequence"/>
</dbReference>
<evidence type="ECO:0000313" key="2">
    <source>
        <dbReference type="Proteomes" id="UP000254082"/>
    </source>
</evidence>
<proteinExistence type="predicted"/>
<dbReference type="EMBL" id="UHFA01000002">
    <property type="protein sequence ID" value="SUN35529.1"/>
    <property type="molecule type" value="Genomic_DNA"/>
</dbReference>